<dbReference type="EMBL" id="JABSTQ010000967">
    <property type="protein sequence ID" value="KAG0445069.1"/>
    <property type="molecule type" value="Genomic_DNA"/>
</dbReference>
<name>A0AC60QZR2_IXOPE</name>
<sequence>FWAHFLLQSDVFKHTAWGKSLRELCPHGCNGVPSQAYFCAIHQLHQATTILRHPVRILRSLFGGHHISPKASLVVATLFCSANQTGQYLRLLGQLRSAVGTLPNKDSDTGHGIHNHAWTRRGHHCPIYQRA</sequence>
<organism evidence="1 2">
    <name type="scientific">Ixodes persulcatus</name>
    <name type="common">Taiga tick</name>
    <dbReference type="NCBI Taxonomy" id="34615"/>
    <lineage>
        <taxon>Eukaryota</taxon>
        <taxon>Metazoa</taxon>
        <taxon>Ecdysozoa</taxon>
        <taxon>Arthropoda</taxon>
        <taxon>Chelicerata</taxon>
        <taxon>Arachnida</taxon>
        <taxon>Acari</taxon>
        <taxon>Parasitiformes</taxon>
        <taxon>Ixodida</taxon>
        <taxon>Ixodoidea</taxon>
        <taxon>Ixodidae</taxon>
        <taxon>Ixodinae</taxon>
        <taxon>Ixodes</taxon>
    </lineage>
</organism>
<gene>
    <name evidence="1" type="ORF">HPB47_026078</name>
</gene>
<evidence type="ECO:0000313" key="1">
    <source>
        <dbReference type="EMBL" id="KAG0445069.1"/>
    </source>
</evidence>
<keyword evidence="2" id="KW-1185">Reference proteome</keyword>
<feature type="non-terminal residue" evidence="1">
    <location>
        <position position="1"/>
    </location>
</feature>
<protein>
    <submittedName>
        <fullName evidence="1">Uncharacterized protein</fullName>
    </submittedName>
</protein>
<proteinExistence type="predicted"/>
<feature type="non-terminal residue" evidence="1">
    <location>
        <position position="131"/>
    </location>
</feature>
<reference evidence="1 2" key="1">
    <citation type="journal article" date="2020" name="Cell">
        <title>Large-Scale Comparative Analyses of Tick Genomes Elucidate Their Genetic Diversity and Vector Capacities.</title>
        <authorList>
            <consortium name="Tick Genome and Microbiome Consortium (TIGMIC)"/>
            <person name="Jia N."/>
            <person name="Wang J."/>
            <person name="Shi W."/>
            <person name="Du L."/>
            <person name="Sun Y."/>
            <person name="Zhan W."/>
            <person name="Jiang J.F."/>
            <person name="Wang Q."/>
            <person name="Zhang B."/>
            <person name="Ji P."/>
            <person name="Bell-Sakyi L."/>
            <person name="Cui X.M."/>
            <person name="Yuan T.T."/>
            <person name="Jiang B.G."/>
            <person name="Yang W.F."/>
            <person name="Lam T.T."/>
            <person name="Chang Q.C."/>
            <person name="Ding S.J."/>
            <person name="Wang X.J."/>
            <person name="Zhu J.G."/>
            <person name="Ruan X.D."/>
            <person name="Zhao L."/>
            <person name="Wei J.T."/>
            <person name="Ye R.Z."/>
            <person name="Que T.C."/>
            <person name="Du C.H."/>
            <person name="Zhou Y.H."/>
            <person name="Cheng J.X."/>
            <person name="Dai P.F."/>
            <person name="Guo W.B."/>
            <person name="Han X.H."/>
            <person name="Huang E.J."/>
            <person name="Li L.F."/>
            <person name="Wei W."/>
            <person name="Gao Y.C."/>
            <person name="Liu J.Z."/>
            <person name="Shao H.Z."/>
            <person name="Wang X."/>
            <person name="Wang C.C."/>
            <person name="Yang T.C."/>
            <person name="Huo Q.B."/>
            <person name="Li W."/>
            <person name="Chen H.Y."/>
            <person name="Chen S.E."/>
            <person name="Zhou L.G."/>
            <person name="Ni X.B."/>
            <person name="Tian J.H."/>
            <person name="Sheng Y."/>
            <person name="Liu T."/>
            <person name="Pan Y.S."/>
            <person name="Xia L.Y."/>
            <person name="Li J."/>
            <person name="Zhao F."/>
            <person name="Cao W.C."/>
        </authorList>
    </citation>
    <scope>NUCLEOTIDE SEQUENCE [LARGE SCALE GENOMIC DNA]</scope>
    <source>
        <strain evidence="1">Iper-2018</strain>
    </source>
</reference>
<evidence type="ECO:0000313" key="2">
    <source>
        <dbReference type="Proteomes" id="UP000805193"/>
    </source>
</evidence>
<accession>A0AC60QZR2</accession>
<dbReference type="Proteomes" id="UP000805193">
    <property type="component" value="Unassembled WGS sequence"/>
</dbReference>
<comment type="caution">
    <text evidence="1">The sequence shown here is derived from an EMBL/GenBank/DDBJ whole genome shotgun (WGS) entry which is preliminary data.</text>
</comment>